<keyword evidence="1" id="KW-1133">Transmembrane helix</keyword>
<reference evidence="2 3" key="1">
    <citation type="submission" date="2020-10" db="EMBL/GenBank/DDBJ databases">
        <title>Wide distribution of Phycisphaera-like planctomycetes from WD2101 soil group in peatlands and genome analysis of the first cultivated representative.</title>
        <authorList>
            <person name="Dedysh S.N."/>
            <person name="Beletsky A.V."/>
            <person name="Ivanova A."/>
            <person name="Kulichevskaya I.S."/>
            <person name="Suzina N.E."/>
            <person name="Philippov D.A."/>
            <person name="Rakitin A.L."/>
            <person name="Mardanov A.V."/>
            <person name="Ravin N.V."/>
        </authorList>
    </citation>
    <scope>NUCLEOTIDE SEQUENCE [LARGE SCALE GENOMIC DNA]</scope>
    <source>
        <strain evidence="2 3">M1803</strain>
    </source>
</reference>
<name>A0A7M2X1X3_9BACT</name>
<evidence type="ECO:0000313" key="3">
    <source>
        <dbReference type="Proteomes" id="UP000593765"/>
    </source>
</evidence>
<feature type="transmembrane region" description="Helical" evidence="1">
    <location>
        <begin position="124"/>
        <end position="144"/>
    </location>
</feature>
<dbReference type="RefSeq" id="WP_206295069.1">
    <property type="nucleotide sequence ID" value="NZ_CP063458.1"/>
</dbReference>
<sequence length="164" mass="17645">MSTWLRLTLITMTVGGGFTGVALTAQFLFSPQITGPAVLAICIVFLLLHGFVLASGLLFLHNPEILKPMVVALAIQIPYVSSPLVTYRFGCGLLGGFGIAETGPFGWLRLGSDWQFYLFQPLRWGFGINLVAVGMLAAISMSIARHRRRSVAAASSDSAWGQLS</sequence>
<dbReference type="AlphaFoldDB" id="A0A7M2X1X3"/>
<feature type="transmembrane region" description="Helical" evidence="1">
    <location>
        <begin position="72"/>
        <end position="100"/>
    </location>
</feature>
<protein>
    <submittedName>
        <fullName evidence="2">Uncharacterized protein</fullName>
    </submittedName>
</protein>
<dbReference type="EMBL" id="CP063458">
    <property type="protein sequence ID" value="QOV91757.1"/>
    <property type="molecule type" value="Genomic_DNA"/>
</dbReference>
<feature type="transmembrane region" description="Helical" evidence="1">
    <location>
        <begin position="35"/>
        <end position="60"/>
    </location>
</feature>
<evidence type="ECO:0000313" key="2">
    <source>
        <dbReference type="EMBL" id="QOV91757.1"/>
    </source>
</evidence>
<keyword evidence="1" id="KW-0812">Transmembrane</keyword>
<keyword evidence="1" id="KW-0472">Membrane</keyword>
<keyword evidence="3" id="KW-1185">Reference proteome</keyword>
<proteinExistence type="predicted"/>
<feature type="transmembrane region" description="Helical" evidence="1">
    <location>
        <begin position="7"/>
        <end position="29"/>
    </location>
</feature>
<accession>A0A7M2X1X3</accession>
<dbReference type="KEGG" id="hbs:IPV69_10540"/>
<evidence type="ECO:0000256" key="1">
    <source>
        <dbReference type="SAM" id="Phobius"/>
    </source>
</evidence>
<organism evidence="2 3">
    <name type="scientific">Humisphaera borealis</name>
    <dbReference type="NCBI Taxonomy" id="2807512"/>
    <lineage>
        <taxon>Bacteria</taxon>
        <taxon>Pseudomonadati</taxon>
        <taxon>Planctomycetota</taxon>
        <taxon>Phycisphaerae</taxon>
        <taxon>Tepidisphaerales</taxon>
        <taxon>Tepidisphaeraceae</taxon>
        <taxon>Humisphaera</taxon>
    </lineage>
</organism>
<gene>
    <name evidence="2" type="ORF">IPV69_10540</name>
</gene>
<dbReference type="Proteomes" id="UP000593765">
    <property type="component" value="Chromosome"/>
</dbReference>